<feature type="domain" description="p-hydroxybenzoic acid efflux pump subunit AaeA-like beta-barrel" evidence="5">
    <location>
        <begin position="249"/>
        <end position="337"/>
    </location>
</feature>
<sequence>MSEEKIQETQTEETKKLSKFSPKKIIIGCSVIAATALGIYGYYMYNKVFPNTDNAYVNADVINMSPKVGGYIEKVYVKNNQFVHKGDKLIQIDPKDYQLQVSQSNSKVIQAKGQLAVAQEQVSVAKSNLTKAQSSLETATNMANRYIKLYKDDAGSLQDAQKYIDQKIQAEKAKDEAFSTLKQAMVKVEISKAQIGEAKAGLDNANLNLSYTTMVAPDDGYVSNLKVYKGQLVSPGQPLFGFIDNKKWWVDANFKETDLDRIKPGQSVKIELDMYNHTYTGKVDSISYATGSVFSLLPAENATGNWVKVTQRFPVKIALKNSSKYPLRVGASAEVKVDTL</sequence>
<dbReference type="KEGG" id="frf:LO80_03010"/>
<evidence type="ECO:0000259" key="4">
    <source>
        <dbReference type="Pfam" id="PF25917"/>
    </source>
</evidence>
<evidence type="ECO:0000259" key="5">
    <source>
        <dbReference type="Pfam" id="PF25963"/>
    </source>
</evidence>
<evidence type="ECO:0000256" key="1">
    <source>
        <dbReference type="ARBA" id="ARBA00009477"/>
    </source>
</evidence>
<dbReference type="InterPro" id="IPR058634">
    <property type="entry name" value="AaeA-lik-b-barrel"/>
</dbReference>
<dbReference type="InterPro" id="IPR058624">
    <property type="entry name" value="MdtA-like_HH"/>
</dbReference>
<evidence type="ECO:0000313" key="6">
    <source>
        <dbReference type="EMBL" id="AIT09046.1"/>
    </source>
</evidence>
<feature type="domain" description="Multidrug resistance protein MdtA-like barrel-sandwich hybrid" evidence="4">
    <location>
        <begin position="62"/>
        <end position="239"/>
    </location>
</feature>
<name>A0A097ENA4_9GAMM</name>
<keyword evidence="2" id="KW-0812">Transmembrane</keyword>
<dbReference type="HOGENOM" id="CLU_018816_15_1_6"/>
<organism evidence="6 7">
    <name type="scientific">Candidatus Francisella endociliophora</name>
    <dbReference type="NCBI Taxonomy" id="653937"/>
    <lineage>
        <taxon>Bacteria</taxon>
        <taxon>Pseudomonadati</taxon>
        <taxon>Pseudomonadota</taxon>
        <taxon>Gammaproteobacteria</taxon>
        <taxon>Thiotrichales</taxon>
        <taxon>Francisellaceae</taxon>
        <taxon>Francisella</taxon>
    </lineage>
</organism>
<dbReference type="SUPFAM" id="SSF111369">
    <property type="entry name" value="HlyD-like secretion proteins"/>
    <property type="match status" value="2"/>
</dbReference>
<reference evidence="6 7" key="1">
    <citation type="submission" date="2014-10" db="EMBL/GenBank/DDBJ databases">
        <title>Whole genome sequence of Francisella endociliophora strain FSC1006, isolated from a laboratory culture of the marine ciliate Euplotes raikovi.</title>
        <authorList>
            <person name="Granberg M."/>
            <person name="Backman S."/>
            <person name="Lundmark E."/>
            <person name="Nilsson E."/>
            <person name="Karlsson E."/>
            <person name="Thelaus J."/>
            <person name="Ohrman C."/>
            <person name="Larkeryd A."/>
            <person name="Stenberg P."/>
        </authorList>
    </citation>
    <scope>NUCLEOTIDE SEQUENCE [LARGE SCALE GENOMIC DNA]</scope>
    <source>
        <strain evidence="6 7">FSC1006</strain>
    </source>
</reference>
<dbReference type="InterPro" id="IPR050739">
    <property type="entry name" value="MFP"/>
</dbReference>
<proteinExistence type="inferred from homology"/>
<comment type="similarity">
    <text evidence="1">Belongs to the membrane fusion protein (MFP) (TC 8.A.1) family.</text>
</comment>
<keyword evidence="7" id="KW-1185">Reference proteome</keyword>
<dbReference type="PANTHER" id="PTHR30386:SF24">
    <property type="entry name" value="MULTIDRUG RESISTANCE EFFLUX PUMP"/>
    <property type="match status" value="1"/>
</dbReference>
<feature type="domain" description="Multidrug resistance protein MdtA-like alpha-helical hairpin" evidence="3">
    <location>
        <begin position="123"/>
        <end position="212"/>
    </location>
</feature>
<dbReference type="Pfam" id="PF25917">
    <property type="entry name" value="BSH_RND"/>
    <property type="match status" value="1"/>
</dbReference>
<dbReference type="STRING" id="1547445.LO80_03010"/>
<dbReference type="RefSeq" id="WP_040008421.1">
    <property type="nucleotide sequence ID" value="NZ_CP009574.1"/>
</dbReference>
<keyword evidence="2" id="KW-0472">Membrane</keyword>
<gene>
    <name evidence="6" type="ORF">LO80_03010</name>
</gene>
<evidence type="ECO:0000259" key="3">
    <source>
        <dbReference type="Pfam" id="PF25876"/>
    </source>
</evidence>
<dbReference type="Pfam" id="PF25963">
    <property type="entry name" value="Beta-barrel_AAEA"/>
    <property type="match status" value="1"/>
</dbReference>
<dbReference type="InterPro" id="IPR058625">
    <property type="entry name" value="MdtA-like_BSH"/>
</dbReference>
<protein>
    <submittedName>
        <fullName evidence="6">Hemolysin secretion protein D</fullName>
    </submittedName>
</protein>
<keyword evidence="2" id="KW-1133">Transmembrane helix</keyword>
<dbReference type="EMBL" id="CP009574">
    <property type="protein sequence ID" value="AIT09046.1"/>
    <property type="molecule type" value="Genomic_DNA"/>
</dbReference>
<evidence type="ECO:0000313" key="7">
    <source>
        <dbReference type="Proteomes" id="UP000029672"/>
    </source>
</evidence>
<dbReference type="Gene3D" id="2.40.30.170">
    <property type="match status" value="1"/>
</dbReference>
<evidence type="ECO:0000256" key="2">
    <source>
        <dbReference type="SAM" id="Phobius"/>
    </source>
</evidence>
<dbReference type="eggNOG" id="COG1566">
    <property type="taxonomic scope" value="Bacteria"/>
</dbReference>
<dbReference type="OrthoDB" id="9811754at2"/>
<dbReference type="Proteomes" id="UP000029672">
    <property type="component" value="Chromosome"/>
</dbReference>
<dbReference type="AlphaFoldDB" id="A0A097ENA4"/>
<dbReference type="Gene3D" id="1.10.287.470">
    <property type="entry name" value="Helix hairpin bin"/>
    <property type="match status" value="1"/>
</dbReference>
<feature type="transmembrane region" description="Helical" evidence="2">
    <location>
        <begin position="25"/>
        <end position="45"/>
    </location>
</feature>
<dbReference type="Gene3D" id="2.40.50.100">
    <property type="match status" value="1"/>
</dbReference>
<accession>A0A097ENA4</accession>
<dbReference type="PANTHER" id="PTHR30386">
    <property type="entry name" value="MEMBRANE FUSION SUBUNIT OF EMRAB-TOLC MULTIDRUG EFFLUX PUMP"/>
    <property type="match status" value="1"/>
</dbReference>
<dbReference type="GO" id="GO:0055085">
    <property type="term" value="P:transmembrane transport"/>
    <property type="evidence" value="ECO:0007669"/>
    <property type="project" value="InterPro"/>
</dbReference>
<dbReference type="Pfam" id="PF25876">
    <property type="entry name" value="HH_MFP_RND"/>
    <property type="match status" value="1"/>
</dbReference>